<dbReference type="Pfam" id="PF04542">
    <property type="entry name" value="Sigma70_r2"/>
    <property type="match status" value="1"/>
</dbReference>
<evidence type="ECO:0000256" key="1">
    <source>
        <dbReference type="ARBA" id="ARBA00010641"/>
    </source>
</evidence>
<dbReference type="PANTHER" id="PTHR43133:SF60">
    <property type="entry name" value="RNA POLYMERASE SIGMA FACTOR SIGV"/>
    <property type="match status" value="1"/>
</dbReference>
<dbReference type="InterPro" id="IPR007627">
    <property type="entry name" value="RNA_pol_sigma70_r2"/>
</dbReference>
<dbReference type="InterPro" id="IPR000838">
    <property type="entry name" value="RNA_pol_sigma70_ECF_CS"/>
</dbReference>
<dbReference type="Gene3D" id="1.10.1740.10">
    <property type="match status" value="1"/>
</dbReference>
<evidence type="ECO:0000256" key="4">
    <source>
        <dbReference type="ARBA" id="ARBA00023125"/>
    </source>
</evidence>
<evidence type="ECO:0000259" key="8">
    <source>
        <dbReference type="Pfam" id="PF08281"/>
    </source>
</evidence>
<evidence type="ECO:0000256" key="3">
    <source>
        <dbReference type="ARBA" id="ARBA00023082"/>
    </source>
</evidence>
<organism evidence="9 10">
    <name type="scientific">Candidatus Kerfeldbacteria bacterium RIFOXYB2_FULL_38_14</name>
    <dbReference type="NCBI Taxonomy" id="1798547"/>
    <lineage>
        <taxon>Bacteria</taxon>
        <taxon>Candidatus Kerfeldiibacteriota</taxon>
    </lineage>
</organism>
<dbReference type="GO" id="GO:0016987">
    <property type="term" value="F:sigma factor activity"/>
    <property type="evidence" value="ECO:0007669"/>
    <property type="project" value="UniProtKB-KW"/>
</dbReference>
<dbReference type="InterPro" id="IPR013249">
    <property type="entry name" value="RNA_pol_sigma70_r4_t2"/>
</dbReference>
<dbReference type="InterPro" id="IPR036388">
    <property type="entry name" value="WH-like_DNA-bd_sf"/>
</dbReference>
<dbReference type="InterPro" id="IPR013325">
    <property type="entry name" value="RNA_pol_sigma_r2"/>
</dbReference>
<evidence type="ECO:0000313" key="10">
    <source>
        <dbReference type="Proteomes" id="UP000176420"/>
    </source>
</evidence>
<feature type="domain" description="RNA polymerase sigma-70 region 2" evidence="7">
    <location>
        <begin position="25"/>
        <end position="92"/>
    </location>
</feature>
<sequence>MKQWPEISAQLLEQAKINEQAFIELYNIYAQRVLKFIFAKTHNETLAEDLTQETFISVMRALDKYKDRGKPFSSWLLTIAQNQINSYFRKKTPENIDDESLARLPGVSDSQRCEQMMNCRGILQQCSDKDAKILHLKFIEDLPNEEIAKILNLKINNCNVHIHRALKRLQKKLKKYEQ</sequence>
<evidence type="ECO:0000256" key="2">
    <source>
        <dbReference type="ARBA" id="ARBA00023015"/>
    </source>
</evidence>
<feature type="domain" description="RNA polymerase sigma factor 70 region 4 type 2" evidence="8">
    <location>
        <begin position="128"/>
        <end position="169"/>
    </location>
</feature>
<comment type="caution">
    <text evidence="9">The sequence shown here is derived from an EMBL/GenBank/DDBJ whole genome shotgun (WGS) entry which is preliminary data.</text>
</comment>
<evidence type="ECO:0000256" key="6">
    <source>
        <dbReference type="RuleBase" id="RU000716"/>
    </source>
</evidence>
<reference evidence="9 10" key="1">
    <citation type="journal article" date="2016" name="Nat. Commun.">
        <title>Thousands of microbial genomes shed light on interconnected biogeochemical processes in an aquifer system.</title>
        <authorList>
            <person name="Anantharaman K."/>
            <person name="Brown C.T."/>
            <person name="Hug L.A."/>
            <person name="Sharon I."/>
            <person name="Castelle C.J."/>
            <person name="Probst A.J."/>
            <person name="Thomas B.C."/>
            <person name="Singh A."/>
            <person name="Wilkins M.J."/>
            <person name="Karaoz U."/>
            <person name="Brodie E.L."/>
            <person name="Williams K.H."/>
            <person name="Hubbard S.S."/>
            <person name="Banfield J.F."/>
        </authorList>
    </citation>
    <scope>NUCLEOTIDE SEQUENCE [LARGE SCALE GENOMIC DNA]</scope>
</reference>
<evidence type="ECO:0000259" key="7">
    <source>
        <dbReference type="Pfam" id="PF04542"/>
    </source>
</evidence>
<dbReference type="InterPro" id="IPR014284">
    <property type="entry name" value="RNA_pol_sigma-70_dom"/>
</dbReference>
<dbReference type="GO" id="GO:0006352">
    <property type="term" value="P:DNA-templated transcription initiation"/>
    <property type="evidence" value="ECO:0007669"/>
    <property type="project" value="InterPro"/>
</dbReference>
<dbReference type="SUPFAM" id="SSF88659">
    <property type="entry name" value="Sigma3 and sigma4 domains of RNA polymerase sigma factors"/>
    <property type="match status" value="1"/>
</dbReference>
<dbReference type="PANTHER" id="PTHR43133">
    <property type="entry name" value="RNA POLYMERASE ECF-TYPE SIGMA FACTO"/>
    <property type="match status" value="1"/>
</dbReference>
<dbReference type="NCBIfam" id="TIGR02937">
    <property type="entry name" value="sigma70-ECF"/>
    <property type="match status" value="1"/>
</dbReference>
<evidence type="ECO:0000313" key="9">
    <source>
        <dbReference type="EMBL" id="OGY86420.1"/>
    </source>
</evidence>
<dbReference type="Proteomes" id="UP000176420">
    <property type="component" value="Unassembled WGS sequence"/>
</dbReference>
<keyword evidence="4 6" id="KW-0238">DNA-binding</keyword>
<dbReference type="PROSITE" id="PS01063">
    <property type="entry name" value="SIGMA70_ECF"/>
    <property type="match status" value="1"/>
</dbReference>
<dbReference type="AlphaFoldDB" id="A0A1G2BDU6"/>
<dbReference type="Gene3D" id="1.10.10.10">
    <property type="entry name" value="Winged helix-like DNA-binding domain superfamily/Winged helix DNA-binding domain"/>
    <property type="match status" value="1"/>
</dbReference>
<dbReference type="InterPro" id="IPR039425">
    <property type="entry name" value="RNA_pol_sigma-70-like"/>
</dbReference>
<dbReference type="SUPFAM" id="SSF88946">
    <property type="entry name" value="Sigma2 domain of RNA polymerase sigma factors"/>
    <property type="match status" value="1"/>
</dbReference>
<gene>
    <name evidence="9" type="ORF">A2319_01205</name>
</gene>
<proteinExistence type="inferred from homology"/>
<evidence type="ECO:0000256" key="5">
    <source>
        <dbReference type="ARBA" id="ARBA00023163"/>
    </source>
</evidence>
<accession>A0A1G2BDU6</accession>
<keyword evidence="2 6" id="KW-0805">Transcription regulation</keyword>
<dbReference type="Pfam" id="PF08281">
    <property type="entry name" value="Sigma70_r4_2"/>
    <property type="match status" value="1"/>
</dbReference>
<protein>
    <recommendedName>
        <fullName evidence="6">RNA polymerase sigma factor</fullName>
    </recommendedName>
</protein>
<name>A0A1G2BDU6_9BACT</name>
<comment type="similarity">
    <text evidence="1 6">Belongs to the sigma-70 factor family. ECF subfamily.</text>
</comment>
<dbReference type="EMBL" id="MHKI01000020">
    <property type="protein sequence ID" value="OGY86420.1"/>
    <property type="molecule type" value="Genomic_DNA"/>
</dbReference>
<dbReference type="GO" id="GO:0003677">
    <property type="term" value="F:DNA binding"/>
    <property type="evidence" value="ECO:0007669"/>
    <property type="project" value="UniProtKB-KW"/>
</dbReference>
<dbReference type="InterPro" id="IPR013324">
    <property type="entry name" value="RNA_pol_sigma_r3/r4-like"/>
</dbReference>
<keyword evidence="5 6" id="KW-0804">Transcription</keyword>
<keyword evidence="3 6" id="KW-0731">Sigma factor</keyword>